<evidence type="ECO:0000313" key="2">
    <source>
        <dbReference type="EMBL" id="KAH3817872.1"/>
    </source>
</evidence>
<comment type="caution">
    <text evidence="2">The sequence shown here is derived from an EMBL/GenBank/DDBJ whole genome shotgun (WGS) entry which is preliminary data.</text>
</comment>
<evidence type="ECO:0000313" key="3">
    <source>
        <dbReference type="Proteomes" id="UP000828390"/>
    </source>
</evidence>
<dbReference type="AlphaFoldDB" id="A0A9D4GJA5"/>
<proteinExistence type="predicted"/>
<reference evidence="2" key="1">
    <citation type="journal article" date="2019" name="bioRxiv">
        <title>The Genome of the Zebra Mussel, Dreissena polymorpha: A Resource for Invasive Species Research.</title>
        <authorList>
            <person name="McCartney M.A."/>
            <person name="Auch B."/>
            <person name="Kono T."/>
            <person name="Mallez S."/>
            <person name="Zhang Y."/>
            <person name="Obille A."/>
            <person name="Becker A."/>
            <person name="Abrahante J.E."/>
            <person name="Garbe J."/>
            <person name="Badalamenti J.P."/>
            <person name="Herman A."/>
            <person name="Mangelson H."/>
            <person name="Liachko I."/>
            <person name="Sullivan S."/>
            <person name="Sone E.D."/>
            <person name="Koren S."/>
            <person name="Silverstein K.A.T."/>
            <person name="Beckman K.B."/>
            <person name="Gohl D.M."/>
        </authorList>
    </citation>
    <scope>NUCLEOTIDE SEQUENCE</scope>
    <source>
        <strain evidence="2">Duluth1</strain>
        <tissue evidence="2">Whole animal</tissue>
    </source>
</reference>
<feature type="region of interest" description="Disordered" evidence="1">
    <location>
        <begin position="1"/>
        <end position="21"/>
    </location>
</feature>
<name>A0A9D4GJA5_DREPO</name>
<accession>A0A9D4GJA5</accession>
<dbReference type="EMBL" id="JAIWYP010000005">
    <property type="protein sequence ID" value="KAH3817872.1"/>
    <property type="molecule type" value="Genomic_DNA"/>
</dbReference>
<evidence type="ECO:0000256" key="1">
    <source>
        <dbReference type="SAM" id="MobiDB-lite"/>
    </source>
</evidence>
<protein>
    <submittedName>
        <fullName evidence="2">Uncharacterized protein</fullName>
    </submittedName>
</protein>
<reference evidence="2" key="2">
    <citation type="submission" date="2020-11" db="EMBL/GenBank/DDBJ databases">
        <authorList>
            <person name="McCartney M.A."/>
            <person name="Auch B."/>
            <person name="Kono T."/>
            <person name="Mallez S."/>
            <person name="Becker A."/>
            <person name="Gohl D.M."/>
            <person name="Silverstein K.A.T."/>
            <person name="Koren S."/>
            <person name="Bechman K.B."/>
            <person name="Herman A."/>
            <person name="Abrahante J.E."/>
            <person name="Garbe J."/>
        </authorList>
    </citation>
    <scope>NUCLEOTIDE SEQUENCE</scope>
    <source>
        <strain evidence="2">Duluth1</strain>
        <tissue evidence="2">Whole animal</tissue>
    </source>
</reference>
<dbReference type="Proteomes" id="UP000828390">
    <property type="component" value="Unassembled WGS sequence"/>
</dbReference>
<organism evidence="2 3">
    <name type="scientific">Dreissena polymorpha</name>
    <name type="common">Zebra mussel</name>
    <name type="synonym">Mytilus polymorpha</name>
    <dbReference type="NCBI Taxonomy" id="45954"/>
    <lineage>
        <taxon>Eukaryota</taxon>
        <taxon>Metazoa</taxon>
        <taxon>Spiralia</taxon>
        <taxon>Lophotrochozoa</taxon>
        <taxon>Mollusca</taxon>
        <taxon>Bivalvia</taxon>
        <taxon>Autobranchia</taxon>
        <taxon>Heteroconchia</taxon>
        <taxon>Euheterodonta</taxon>
        <taxon>Imparidentia</taxon>
        <taxon>Neoheterodontei</taxon>
        <taxon>Myida</taxon>
        <taxon>Dreissenoidea</taxon>
        <taxon>Dreissenidae</taxon>
        <taxon>Dreissena</taxon>
    </lineage>
</organism>
<gene>
    <name evidence="2" type="ORF">DPMN_119428</name>
</gene>
<sequence length="134" mass="15662">MLKLAQTDRPTDRPTDQQTGQKQYVPHYYNRKILDGYEKQTQLQDLTSLELLAWTTLQDFTSLELLAWTKLQDFTSFSGDEEKLRSNTHQKDFLSNVAPNYLSKLTNNLKNRFIETEILECMKVIIPENISTTD</sequence>
<keyword evidence="3" id="KW-1185">Reference proteome</keyword>